<feature type="region of interest" description="Disordered" evidence="1">
    <location>
        <begin position="1"/>
        <end position="39"/>
    </location>
</feature>
<dbReference type="EMBL" id="JADKBR010000005">
    <property type="protein sequence ID" value="MBK8890064.1"/>
    <property type="molecule type" value="Genomic_DNA"/>
</dbReference>
<dbReference type="Proteomes" id="UP000808146">
    <property type="component" value="Unassembled WGS sequence"/>
</dbReference>
<dbReference type="AntiFam" id="ANF00079">
    <property type="entry name" value="Shadow ORF (opposite rarA)"/>
</dbReference>
<dbReference type="AlphaFoldDB" id="A0A9D7LN49"/>
<comment type="caution">
    <text evidence="2">The sequence shown here is derived from an EMBL/GenBank/DDBJ whole genome shotgun (WGS) entry which is preliminary data.</text>
</comment>
<organism evidence="2 3">
    <name type="scientific">Candidatus Dechloromonas phosphorivorans</name>
    <dbReference type="NCBI Taxonomy" id="2899244"/>
    <lineage>
        <taxon>Bacteria</taxon>
        <taxon>Pseudomonadati</taxon>
        <taxon>Pseudomonadota</taxon>
        <taxon>Betaproteobacteria</taxon>
        <taxon>Rhodocyclales</taxon>
        <taxon>Azonexaceae</taxon>
        <taxon>Dechloromonas</taxon>
    </lineage>
</organism>
<accession>A0A9D7LN49</accession>
<feature type="region of interest" description="Disordered" evidence="1">
    <location>
        <begin position="54"/>
        <end position="77"/>
    </location>
</feature>
<proteinExistence type="predicted"/>
<name>A0A9D7LN49_9RHOO</name>
<evidence type="ECO:0000256" key="1">
    <source>
        <dbReference type="SAM" id="MobiDB-lite"/>
    </source>
</evidence>
<evidence type="ECO:0000313" key="2">
    <source>
        <dbReference type="EMBL" id="MBK8890064.1"/>
    </source>
</evidence>
<protein>
    <submittedName>
        <fullName evidence="2">Uncharacterized protein</fullName>
    </submittedName>
</protein>
<sequence>MSPSKIRNPTEDRRLEDAGPPAGWRERRKQVERRIPRAEEVEMTDSQWATYFGTSSEEAEREYEKTAAADVFDRARK</sequence>
<evidence type="ECO:0000313" key="3">
    <source>
        <dbReference type="Proteomes" id="UP000808146"/>
    </source>
</evidence>
<feature type="compositionally biased region" description="Basic and acidic residues" evidence="1">
    <location>
        <begin position="8"/>
        <end position="17"/>
    </location>
</feature>
<reference evidence="2" key="1">
    <citation type="submission" date="2020-10" db="EMBL/GenBank/DDBJ databases">
        <title>Connecting structure to function with the recovery of over 1000 high-quality activated sludge metagenome-assembled genomes encoding full-length rRNA genes using long-read sequencing.</title>
        <authorList>
            <person name="Singleton C.M."/>
            <person name="Petriglieri F."/>
            <person name="Kristensen J.M."/>
            <person name="Kirkegaard R.H."/>
            <person name="Michaelsen T.Y."/>
            <person name="Andersen M.H."/>
            <person name="Karst S.M."/>
            <person name="Dueholm M.S."/>
            <person name="Nielsen P.H."/>
            <person name="Albertsen M."/>
        </authorList>
    </citation>
    <scope>NUCLEOTIDE SEQUENCE</scope>
    <source>
        <strain evidence="2">OdNE_18-Q3-R46-58_BAT3C.305</strain>
    </source>
</reference>
<gene>
    <name evidence="2" type="ORF">IPN75_06540</name>
</gene>
<feature type="compositionally biased region" description="Basic and acidic residues" evidence="1">
    <location>
        <begin position="62"/>
        <end position="77"/>
    </location>
</feature>